<feature type="transmembrane region" description="Helical" evidence="8">
    <location>
        <begin position="32"/>
        <end position="50"/>
    </location>
</feature>
<dbReference type="PANTHER" id="PTHR33452">
    <property type="entry name" value="OXIDOREDUCTASE CATD-RELATED"/>
    <property type="match status" value="1"/>
</dbReference>
<dbReference type="InterPro" id="IPR051907">
    <property type="entry name" value="DoxX-like_oxidoreductase"/>
</dbReference>
<organism evidence="9 10">
    <name type="scientific">Vibrio mediterranei</name>
    <dbReference type="NCBI Taxonomy" id="689"/>
    <lineage>
        <taxon>Bacteria</taxon>
        <taxon>Pseudomonadati</taxon>
        <taxon>Pseudomonadota</taxon>
        <taxon>Gammaproteobacteria</taxon>
        <taxon>Vibrionales</taxon>
        <taxon>Vibrionaceae</taxon>
        <taxon>Vibrio</taxon>
    </lineage>
</organism>
<evidence type="ECO:0000256" key="8">
    <source>
        <dbReference type="SAM" id="Phobius"/>
    </source>
</evidence>
<protein>
    <submittedName>
        <fullName evidence="9">DoxX family membrane protein</fullName>
    </submittedName>
</protein>
<comment type="similarity">
    <text evidence="3">Belongs to the Bcl-2 family.</text>
</comment>
<evidence type="ECO:0000313" key="9">
    <source>
        <dbReference type="EMBL" id="AYV23883.1"/>
    </source>
</evidence>
<evidence type="ECO:0000256" key="3">
    <source>
        <dbReference type="ARBA" id="ARBA00009458"/>
    </source>
</evidence>
<evidence type="ECO:0000256" key="6">
    <source>
        <dbReference type="ARBA" id="ARBA00022989"/>
    </source>
</evidence>
<sequence length="254" mass="27546">MESKNYANIIVFTGLLAAASAIINADLYDGTWSEVATIAAAIMIPVTAYFNRKNVALSFLLPLFFTTIVVRNADQHDWSMIGWIAAISYLPLLAQCVVVMRRTFIKEGPTETALSMLRIFIGMNWLTHCTEKLFVSSHDAGLVNFFANGFGNLVVGHPLTDSTANILIALGGLVELATAISLGLGVLSRFGAFMSAGYLIVAQIVGGHFAVGYTWILPGGGWELAFYYFMVTIPFMLPNVGGSVALERMKFARS</sequence>
<reference evidence="9 10" key="1">
    <citation type="submission" date="2018-11" db="EMBL/GenBank/DDBJ databases">
        <title>Complete Genome Sequence of Vbrio mediterranei 117-T6: a Potential Pathogen Bacteria Isolated from the Conchocelis of Pyropia.</title>
        <authorList>
            <person name="Liu Q."/>
        </authorList>
    </citation>
    <scope>NUCLEOTIDE SEQUENCE [LARGE SCALE GENOMIC DNA]</scope>
    <source>
        <strain evidence="9 10">117-T6</strain>
    </source>
</reference>
<dbReference type="AlphaFoldDB" id="A0A3G4VGI6"/>
<comment type="subcellular location">
    <subcellularLocation>
        <location evidence="1">Cell membrane</location>
        <topology evidence="1">Multi-pass membrane protein</topology>
    </subcellularLocation>
</comment>
<dbReference type="RefSeq" id="WP_124941661.1">
    <property type="nucleotide sequence ID" value="NZ_CP033578.1"/>
</dbReference>
<evidence type="ECO:0000256" key="5">
    <source>
        <dbReference type="ARBA" id="ARBA00022692"/>
    </source>
</evidence>
<evidence type="ECO:0000313" key="10">
    <source>
        <dbReference type="Proteomes" id="UP000279760"/>
    </source>
</evidence>
<dbReference type="PROSITE" id="PS01258">
    <property type="entry name" value="BH2"/>
    <property type="match status" value="1"/>
</dbReference>
<dbReference type="Proteomes" id="UP000279760">
    <property type="component" value="Chromosome 2"/>
</dbReference>
<feature type="transmembrane region" description="Helical" evidence="8">
    <location>
        <begin position="166"/>
        <end position="187"/>
    </location>
</feature>
<dbReference type="InterPro" id="IPR032808">
    <property type="entry name" value="DoxX"/>
</dbReference>
<dbReference type="PANTHER" id="PTHR33452:SF1">
    <property type="entry name" value="INNER MEMBRANE PROTEIN YPHA-RELATED"/>
    <property type="match status" value="1"/>
</dbReference>
<dbReference type="Pfam" id="PF07681">
    <property type="entry name" value="DoxX"/>
    <property type="match status" value="1"/>
</dbReference>
<feature type="transmembrane region" description="Helical" evidence="8">
    <location>
        <begin position="56"/>
        <end position="73"/>
    </location>
</feature>
<dbReference type="GO" id="GO:0005886">
    <property type="term" value="C:plasma membrane"/>
    <property type="evidence" value="ECO:0007669"/>
    <property type="project" value="UniProtKB-SubCell"/>
</dbReference>
<dbReference type="InterPro" id="IPR020726">
    <property type="entry name" value="Bcl2_BH2_motif_CS"/>
</dbReference>
<keyword evidence="4" id="KW-1003">Cell membrane</keyword>
<evidence type="ECO:0000256" key="7">
    <source>
        <dbReference type="ARBA" id="ARBA00023136"/>
    </source>
</evidence>
<evidence type="ECO:0000256" key="4">
    <source>
        <dbReference type="ARBA" id="ARBA00022475"/>
    </source>
</evidence>
<evidence type="ECO:0000256" key="1">
    <source>
        <dbReference type="ARBA" id="ARBA00004651"/>
    </source>
</evidence>
<evidence type="ECO:0000256" key="2">
    <source>
        <dbReference type="ARBA" id="ARBA00006679"/>
    </source>
</evidence>
<keyword evidence="7 8" id="KW-0472">Membrane</keyword>
<dbReference type="EMBL" id="CP033578">
    <property type="protein sequence ID" value="AYV23883.1"/>
    <property type="molecule type" value="Genomic_DNA"/>
</dbReference>
<feature type="transmembrane region" description="Helical" evidence="8">
    <location>
        <begin position="199"/>
        <end position="218"/>
    </location>
</feature>
<gene>
    <name evidence="9" type="ORF">ECB94_21640</name>
</gene>
<keyword evidence="6 8" id="KW-1133">Transmembrane helix</keyword>
<keyword evidence="5 8" id="KW-0812">Transmembrane</keyword>
<feature type="transmembrane region" description="Helical" evidence="8">
    <location>
        <begin position="80"/>
        <end position="100"/>
    </location>
</feature>
<feature type="transmembrane region" description="Helical" evidence="8">
    <location>
        <begin position="6"/>
        <end position="25"/>
    </location>
</feature>
<feature type="transmembrane region" description="Helical" evidence="8">
    <location>
        <begin position="224"/>
        <end position="246"/>
    </location>
</feature>
<comment type="similarity">
    <text evidence="2">Belongs to the DoxX family.</text>
</comment>
<name>A0A3G4VGI6_9VIBR</name>
<accession>A0A3G4VGI6</accession>
<proteinExistence type="inferred from homology"/>